<accession>A0A9W9VF85</accession>
<dbReference type="EMBL" id="JAPZBU010000011">
    <property type="protein sequence ID" value="KAJ5378609.1"/>
    <property type="molecule type" value="Genomic_DNA"/>
</dbReference>
<reference evidence="7" key="2">
    <citation type="journal article" date="2023" name="IMA Fungus">
        <title>Comparative genomic study of the Penicillium genus elucidates a diverse pangenome and 15 lateral gene transfer events.</title>
        <authorList>
            <person name="Petersen C."/>
            <person name="Sorensen T."/>
            <person name="Nielsen M.R."/>
            <person name="Sondergaard T.E."/>
            <person name="Sorensen J.L."/>
            <person name="Fitzpatrick D.A."/>
            <person name="Frisvad J.C."/>
            <person name="Nielsen K.L."/>
        </authorList>
    </citation>
    <scope>NUCLEOTIDE SEQUENCE</scope>
    <source>
        <strain evidence="7">IBT 29677</strain>
    </source>
</reference>
<evidence type="ECO:0000259" key="6">
    <source>
        <dbReference type="SMART" id="SM00906"/>
    </source>
</evidence>
<feature type="domain" description="Xylanolytic transcriptional activator regulatory" evidence="6">
    <location>
        <begin position="275"/>
        <end position="347"/>
    </location>
</feature>
<evidence type="ECO:0000313" key="8">
    <source>
        <dbReference type="Proteomes" id="UP001147747"/>
    </source>
</evidence>
<dbReference type="SMART" id="SM00906">
    <property type="entry name" value="Fungal_trans"/>
    <property type="match status" value="1"/>
</dbReference>
<evidence type="ECO:0000256" key="5">
    <source>
        <dbReference type="SAM" id="MobiDB-lite"/>
    </source>
</evidence>
<evidence type="ECO:0000313" key="7">
    <source>
        <dbReference type="EMBL" id="KAJ5378609.1"/>
    </source>
</evidence>
<evidence type="ECO:0000256" key="1">
    <source>
        <dbReference type="ARBA" id="ARBA00023015"/>
    </source>
</evidence>
<dbReference type="PANTHER" id="PTHR46910">
    <property type="entry name" value="TRANSCRIPTION FACTOR PDR1"/>
    <property type="match status" value="1"/>
</dbReference>
<dbReference type="GO" id="GO:0008270">
    <property type="term" value="F:zinc ion binding"/>
    <property type="evidence" value="ECO:0007669"/>
    <property type="project" value="InterPro"/>
</dbReference>
<feature type="region of interest" description="Disordered" evidence="5">
    <location>
        <begin position="90"/>
        <end position="112"/>
    </location>
</feature>
<dbReference type="OrthoDB" id="3266505at2759"/>
<keyword evidence="8" id="KW-1185">Reference proteome</keyword>
<reference evidence="7" key="1">
    <citation type="submission" date="2022-12" db="EMBL/GenBank/DDBJ databases">
        <authorList>
            <person name="Petersen C."/>
        </authorList>
    </citation>
    <scope>NUCLEOTIDE SEQUENCE</scope>
    <source>
        <strain evidence="7">IBT 29677</strain>
    </source>
</reference>
<gene>
    <name evidence="7" type="ORF">N7509_011728</name>
</gene>
<evidence type="ECO:0000256" key="2">
    <source>
        <dbReference type="ARBA" id="ARBA00023125"/>
    </source>
</evidence>
<dbReference type="RefSeq" id="XP_056482395.1">
    <property type="nucleotide sequence ID" value="XM_056636365.1"/>
</dbReference>
<dbReference type="GO" id="GO:0000981">
    <property type="term" value="F:DNA-binding transcription factor activity, RNA polymerase II-specific"/>
    <property type="evidence" value="ECO:0007669"/>
    <property type="project" value="InterPro"/>
</dbReference>
<keyword evidence="2" id="KW-0238">DNA-binding</keyword>
<dbReference type="Proteomes" id="UP001147747">
    <property type="component" value="Unassembled WGS sequence"/>
</dbReference>
<dbReference type="GO" id="GO:0003677">
    <property type="term" value="F:DNA binding"/>
    <property type="evidence" value="ECO:0007669"/>
    <property type="project" value="UniProtKB-KW"/>
</dbReference>
<dbReference type="InterPro" id="IPR007219">
    <property type="entry name" value="XnlR_reg_dom"/>
</dbReference>
<evidence type="ECO:0000256" key="3">
    <source>
        <dbReference type="ARBA" id="ARBA00023163"/>
    </source>
</evidence>
<keyword evidence="3" id="KW-0804">Transcription</keyword>
<dbReference type="AlphaFoldDB" id="A0A9W9VF85"/>
<keyword evidence="4" id="KW-0539">Nucleus</keyword>
<dbReference type="InterPro" id="IPR050987">
    <property type="entry name" value="AtrR-like"/>
</dbReference>
<protein>
    <recommendedName>
        <fullName evidence="6">Xylanolytic transcriptional activator regulatory domain-containing protein</fullName>
    </recommendedName>
</protein>
<dbReference type="SUPFAM" id="SSF57701">
    <property type="entry name" value="Zn2/Cys6 DNA-binding domain"/>
    <property type="match status" value="1"/>
</dbReference>
<proteinExistence type="predicted"/>
<dbReference type="PANTHER" id="PTHR46910:SF39">
    <property type="entry name" value="ZN(II)2CYS6 TRANSCRIPTION FACTOR (EUROFUNG)"/>
    <property type="match status" value="1"/>
</dbReference>
<evidence type="ECO:0000256" key="4">
    <source>
        <dbReference type="ARBA" id="ARBA00023242"/>
    </source>
</evidence>
<organism evidence="7 8">
    <name type="scientific">Penicillium cosmopolitanum</name>
    <dbReference type="NCBI Taxonomy" id="1131564"/>
    <lineage>
        <taxon>Eukaryota</taxon>
        <taxon>Fungi</taxon>
        <taxon>Dikarya</taxon>
        <taxon>Ascomycota</taxon>
        <taxon>Pezizomycotina</taxon>
        <taxon>Eurotiomycetes</taxon>
        <taxon>Eurotiomycetidae</taxon>
        <taxon>Eurotiales</taxon>
        <taxon>Aspergillaceae</taxon>
        <taxon>Penicillium</taxon>
    </lineage>
</organism>
<dbReference type="Pfam" id="PF04082">
    <property type="entry name" value="Fungal_trans"/>
    <property type="match status" value="1"/>
</dbReference>
<comment type="caution">
    <text evidence="7">The sequence shown here is derived from an EMBL/GenBank/DDBJ whole genome shotgun (WGS) entry which is preliminary data.</text>
</comment>
<sequence>MPRFKGRSINACHYCRTQKVKCSGESELAQLRQPVGDNQRRVTQVGYQFTTPSSIGLEGQAIPDRLIENSTTEHFVRKLKGVYSTRSQDISGVSPLSNGSTADRSNFHDNDDRSATSDYTYIPLDNDSNHAKVFVKLPPHSYALYLLGQFESFMGSDYHWYKKKCFRAKIEATYDSSQSQAVDRIWLCCFSVVLALGESYNDGVAPSFFIGDKSGLTADNPYDGDSRQITPPGIEFFKQALLLLRPSYEEPTIEQVEALNLITFYCYSLNRRKTAYAYAGMALRLANLLGIPNSLVAHSPLEKEHHKRIWWTAVCMDIMTCTELSLAPSQVLYDDTSATADCIELSSGETEEFSDPRYLTAQVKLVRIKYHITRTISELRYGNSLEAHALIEPCLQALRNWKAQFSLSLEFKEDGTFSENTLSNPPMRTIASLLLRYNQV</sequence>
<dbReference type="GO" id="GO:0006351">
    <property type="term" value="P:DNA-templated transcription"/>
    <property type="evidence" value="ECO:0007669"/>
    <property type="project" value="InterPro"/>
</dbReference>
<dbReference type="GeneID" id="81375345"/>
<dbReference type="InterPro" id="IPR036864">
    <property type="entry name" value="Zn2-C6_fun-type_DNA-bd_sf"/>
</dbReference>
<keyword evidence="1" id="KW-0805">Transcription regulation</keyword>
<dbReference type="CDD" id="cd12148">
    <property type="entry name" value="fungal_TF_MHR"/>
    <property type="match status" value="1"/>
</dbReference>
<name>A0A9W9VF85_9EURO</name>
<feature type="compositionally biased region" description="Polar residues" evidence="5">
    <location>
        <begin position="90"/>
        <end position="104"/>
    </location>
</feature>